<dbReference type="GO" id="GO:0000155">
    <property type="term" value="F:phosphorelay sensor kinase activity"/>
    <property type="evidence" value="ECO:0007669"/>
    <property type="project" value="InterPro"/>
</dbReference>
<dbReference type="GO" id="GO:0030295">
    <property type="term" value="F:protein kinase activator activity"/>
    <property type="evidence" value="ECO:0007669"/>
    <property type="project" value="TreeGrafter"/>
</dbReference>
<dbReference type="InterPro" id="IPR035965">
    <property type="entry name" value="PAS-like_dom_sf"/>
</dbReference>
<dbReference type="Gene3D" id="3.30.565.10">
    <property type="entry name" value="Histidine kinase-like ATPase, C-terminal domain"/>
    <property type="match status" value="1"/>
</dbReference>
<dbReference type="SMART" id="SM00387">
    <property type="entry name" value="HATPase_c"/>
    <property type="match status" value="1"/>
</dbReference>
<evidence type="ECO:0000256" key="3">
    <source>
        <dbReference type="ARBA" id="ARBA00022553"/>
    </source>
</evidence>
<evidence type="ECO:0000256" key="7">
    <source>
        <dbReference type="SAM" id="Coils"/>
    </source>
</evidence>
<evidence type="ECO:0000259" key="11">
    <source>
        <dbReference type="PROSITE" id="PS50113"/>
    </source>
</evidence>
<keyword evidence="6 8" id="KW-0472">Membrane</keyword>
<feature type="domain" description="PAC" evidence="11">
    <location>
        <begin position="274"/>
        <end position="326"/>
    </location>
</feature>
<reference evidence="13" key="1">
    <citation type="submission" date="2017-02" db="EMBL/GenBank/DDBJ databases">
        <title>Comparative genomics and description of representatives of a novel lineage of planctomycetes thriving in anoxic sediments.</title>
        <authorList>
            <person name="Spring S."/>
            <person name="Bunk B."/>
            <person name="Sproer C."/>
        </authorList>
    </citation>
    <scope>NUCLEOTIDE SEQUENCE [LARGE SCALE GENOMIC DNA]</scope>
    <source>
        <strain evidence="13">ST-NAGAB-D1</strain>
    </source>
</reference>
<dbReference type="CDD" id="cd00082">
    <property type="entry name" value="HisKA"/>
    <property type="match status" value="1"/>
</dbReference>
<dbReference type="SUPFAM" id="SSF55874">
    <property type="entry name" value="ATPase domain of HSP90 chaperone/DNA topoisomerase II/histidine kinase"/>
    <property type="match status" value="1"/>
</dbReference>
<dbReference type="PROSITE" id="PS50112">
    <property type="entry name" value="PAS"/>
    <property type="match status" value="1"/>
</dbReference>
<dbReference type="Pfam" id="PF00989">
    <property type="entry name" value="PAS"/>
    <property type="match status" value="1"/>
</dbReference>
<evidence type="ECO:0000259" key="10">
    <source>
        <dbReference type="PROSITE" id="PS50112"/>
    </source>
</evidence>
<dbReference type="Gene3D" id="1.10.287.130">
    <property type="match status" value="1"/>
</dbReference>
<dbReference type="SUPFAM" id="SSF55785">
    <property type="entry name" value="PYP-like sensor domain (PAS domain)"/>
    <property type="match status" value="2"/>
</dbReference>
<evidence type="ECO:0000256" key="5">
    <source>
        <dbReference type="ARBA" id="ARBA00022777"/>
    </source>
</evidence>
<evidence type="ECO:0000259" key="9">
    <source>
        <dbReference type="PROSITE" id="PS50109"/>
    </source>
</evidence>
<dbReference type="FunFam" id="3.30.565.10:FF:000006">
    <property type="entry name" value="Sensor histidine kinase WalK"/>
    <property type="match status" value="1"/>
</dbReference>
<evidence type="ECO:0000256" key="1">
    <source>
        <dbReference type="ARBA" id="ARBA00000085"/>
    </source>
</evidence>
<dbReference type="EC" id="2.7.13.3" evidence="2"/>
<dbReference type="InterPro" id="IPR013767">
    <property type="entry name" value="PAS_fold"/>
</dbReference>
<keyword evidence="8" id="KW-0812">Transmembrane</keyword>
<name>A0A1U9NPS2_9BACT</name>
<dbReference type="InterPro" id="IPR036097">
    <property type="entry name" value="HisK_dim/P_sf"/>
</dbReference>
<keyword evidence="8" id="KW-1133">Transmembrane helix</keyword>
<dbReference type="EMBL" id="CP019791">
    <property type="protein sequence ID" value="AQT69909.1"/>
    <property type="molecule type" value="Genomic_DNA"/>
</dbReference>
<organism evidence="12 13">
    <name type="scientific">Anaerohalosphaera lusitana</name>
    <dbReference type="NCBI Taxonomy" id="1936003"/>
    <lineage>
        <taxon>Bacteria</taxon>
        <taxon>Pseudomonadati</taxon>
        <taxon>Planctomycetota</taxon>
        <taxon>Phycisphaerae</taxon>
        <taxon>Sedimentisphaerales</taxon>
        <taxon>Anaerohalosphaeraceae</taxon>
        <taxon>Anaerohalosphaera</taxon>
    </lineage>
</organism>
<dbReference type="KEGG" id="alus:STSP2_03109"/>
<keyword evidence="7" id="KW-0175">Coiled coil</keyword>
<dbReference type="InterPro" id="IPR003594">
    <property type="entry name" value="HATPase_dom"/>
</dbReference>
<evidence type="ECO:0000256" key="4">
    <source>
        <dbReference type="ARBA" id="ARBA00022679"/>
    </source>
</evidence>
<gene>
    <name evidence="12" type="primary">cph1_11</name>
    <name evidence="12" type="ORF">STSP2_03109</name>
</gene>
<feature type="coiled-coil region" evidence="7">
    <location>
        <begin position="317"/>
        <end position="380"/>
    </location>
</feature>
<dbReference type="InterPro" id="IPR036890">
    <property type="entry name" value="HATPase_C_sf"/>
</dbReference>
<accession>A0A1U9NPS2</accession>
<keyword evidence="13" id="KW-1185">Reference proteome</keyword>
<dbReference type="PROSITE" id="PS50113">
    <property type="entry name" value="PAC"/>
    <property type="match status" value="2"/>
</dbReference>
<dbReference type="STRING" id="1936003.STSP2_03109"/>
<keyword evidence="5" id="KW-0418">Kinase</keyword>
<dbReference type="CDD" id="cd00130">
    <property type="entry name" value="PAS"/>
    <property type="match status" value="1"/>
</dbReference>
<dbReference type="PRINTS" id="PR00344">
    <property type="entry name" value="BCTRLSENSOR"/>
</dbReference>
<dbReference type="AlphaFoldDB" id="A0A1U9NPS2"/>
<dbReference type="NCBIfam" id="TIGR00229">
    <property type="entry name" value="sensory_box"/>
    <property type="match status" value="1"/>
</dbReference>
<dbReference type="InterPro" id="IPR000700">
    <property type="entry name" value="PAS-assoc_C"/>
</dbReference>
<feature type="domain" description="Histidine kinase" evidence="9">
    <location>
        <begin position="344"/>
        <end position="581"/>
    </location>
</feature>
<protein>
    <recommendedName>
        <fullName evidence="2">histidine kinase</fullName>
        <ecNumber evidence="2">2.7.13.3</ecNumber>
    </recommendedName>
</protein>
<dbReference type="GO" id="GO:0016020">
    <property type="term" value="C:membrane"/>
    <property type="evidence" value="ECO:0007669"/>
    <property type="project" value="UniProtKB-SubCell"/>
</dbReference>
<dbReference type="PANTHER" id="PTHR42878">
    <property type="entry name" value="TWO-COMPONENT HISTIDINE KINASE"/>
    <property type="match status" value="1"/>
</dbReference>
<proteinExistence type="predicted"/>
<dbReference type="Pfam" id="PF02518">
    <property type="entry name" value="HATPase_c"/>
    <property type="match status" value="1"/>
</dbReference>
<keyword evidence="4 12" id="KW-0808">Transferase</keyword>
<dbReference type="GO" id="GO:0006355">
    <property type="term" value="P:regulation of DNA-templated transcription"/>
    <property type="evidence" value="ECO:0007669"/>
    <property type="project" value="InterPro"/>
</dbReference>
<comment type="catalytic activity">
    <reaction evidence="1">
        <text>ATP + protein L-histidine = ADP + protein N-phospho-L-histidine.</text>
        <dbReference type="EC" id="2.7.13.3"/>
    </reaction>
</comment>
<dbReference type="Gene3D" id="3.30.450.20">
    <property type="entry name" value="PAS domain"/>
    <property type="match status" value="2"/>
</dbReference>
<dbReference type="Proteomes" id="UP000189674">
    <property type="component" value="Chromosome"/>
</dbReference>
<dbReference type="InterPro" id="IPR005467">
    <property type="entry name" value="His_kinase_dom"/>
</dbReference>
<dbReference type="GO" id="GO:0000156">
    <property type="term" value="F:phosphorelay response regulator activity"/>
    <property type="evidence" value="ECO:0007669"/>
    <property type="project" value="TreeGrafter"/>
</dbReference>
<feature type="domain" description="PAS" evidence="10">
    <location>
        <begin position="75"/>
        <end position="148"/>
    </location>
</feature>
<evidence type="ECO:0000256" key="2">
    <source>
        <dbReference type="ARBA" id="ARBA00012438"/>
    </source>
</evidence>
<evidence type="ECO:0000313" key="12">
    <source>
        <dbReference type="EMBL" id="AQT69909.1"/>
    </source>
</evidence>
<dbReference type="InterPro" id="IPR000014">
    <property type="entry name" value="PAS"/>
</dbReference>
<dbReference type="GO" id="GO:0007234">
    <property type="term" value="P:osmosensory signaling via phosphorelay pathway"/>
    <property type="evidence" value="ECO:0007669"/>
    <property type="project" value="TreeGrafter"/>
</dbReference>
<dbReference type="SMART" id="SM00091">
    <property type="entry name" value="PAS"/>
    <property type="match status" value="1"/>
</dbReference>
<evidence type="ECO:0000256" key="8">
    <source>
        <dbReference type="SAM" id="Phobius"/>
    </source>
</evidence>
<keyword evidence="3" id="KW-0597">Phosphoprotein</keyword>
<dbReference type="SUPFAM" id="SSF47384">
    <property type="entry name" value="Homodimeric domain of signal transducing histidine kinase"/>
    <property type="match status" value="1"/>
</dbReference>
<dbReference type="InterPro" id="IPR050351">
    <property type="entry name" value="BphY/WalK/GraS-like"/>
</dbReference>
<feature type="domain" description="PAC" evidence="11">
    <location>
        <begin position="153"/>
        <end position="205"/>
    </location>
</feature>
<dbReference type="PANTHER" id="PTHR42878:SF15">
    <property type="entry name" value="BACTERIOPHYTOCHROME"/>
    <property type="match status" value="1"/>
</dbReference>
<feature type="transmembrane region" description="Helical" evidence="8">
    <location>
        <begin position="7"/>
        <end position="28"/>
    </location>
</feature>
<evidence type="ECO:0000313" key="13">
    <source>
        <dbReference type="Proteomes" id="UP000189674"/>
    </source>
</evidence>
<dbReference type="InterPro" id="IPR003661">
    <property type="entry name" value="HisK_dim/P_dom"/>
</dbReference>
<dbReference type="InterPro" id="IPR004358">
    <property type="entry name" value="Sig_transdc_His_kin-like_C"/>
</dbReference>
<evidence type="ECO:0000256" key="6">
    <source>
        <dbReference type="ARBA" id="ARBA00023136"/>
    </source>
</evidence>
<sequence length="586" mass="65169">MSAPNKILIYSIVIGLGFWVFDAFVDSIVFEGVTFVDMLFTQVPGHEIYVRLVVLFVSVFSGILVSRFLRQRDKSEGNVRAALNSIGDGVIVTDVSGRVVRMNPAAEILTGFKQEAVKGQLVRDVFKTKDAESGEAVGNPVEKVIATGEAVEWSNDKVLVSHDGVEHQIADSAAPVRWEGSDTFGVVLSFRDLTESKQMHEKIRVTEDQLEKVMDVVPDLISLQDSEMNVVYSNWKGVRDIDKEKRNELDKCYGVYRNCKEMCPDCPVRKIAKTEKPWQVESELPDGTWLDIRVMPVLDPNGQESYFVEWVRDITDRKRDEQIRDKLLQELELKNEELESLIYVASHDLRSPLVNIHGFSHELQASVEQLKETVENAEGLSEAQLKSKVREVVGGGVFESLQFIVASAEKMDVLLKGLLSLSRVGRVELKIEDVDMNGLITKVVDGLAYQLQDAGIDLKVGSLPSCMGDYGQLIQVFTNLIDNAIKYRESARESCEIEVGGELDGGRCVYYVSDNGVGIHEDYQAKIFEVFHRLEPDGPVPGEGIGLATVKRIISRLGGKLWIESEEGKGCCFCVSLPAASESIQG</sequence>
<dbReference type="PROSITE" id="PS50109">
    <property type="entry name" value="HIS_KIN"/>
    <property type="match status" value="1"/>
</dbReference>